<protein>
    <submittedName>
        <fullName evidence="2">Uncharacterized protein</fullName>
    </submittedName>
</protein>
<evidence type="ECO:0000256" key="1">
    <source>
        <dbReference type="SAM" id="SignalP"/>
    </source>
</evidence>
<feature type="signal peptide" evidence="1">
    <location>
        <begin position="1"/>
        <end position="22"/>
    </location>
</feature>
<reference evidence="3" key="2">
    <citation type="submission" date="2009-11" db="EMBL/GenBank/DDBJ databases">
        <title>The Genome Sequence of Allomyces macrogynus strain ATCC 38327.</title>
        <authorList>
            <consortium name="The Broad Institute Genome Sequencing Platform"/>
            <person name="Russ C."/>
            <person name="Cuomo C."/>
            <person name="Shea T."/>
            <person name="Young S.K."/>
            <person name="Zeng Q."/>
            <person name="Koehrsen M."/>
            <person name="Haas B."/>
            <person name="Borodovsky M."/>
            <person name="Guigo R."/>
            <person name="Alvarado L."/>
            <person name="Berlin A."/>
            <person name="Borenstein D."/>
            <person name="Chen Z."/>
            <person name="Engels R."/>
            <person name="Freedman E."/>
            <person name="Gellesch M."/>
            <person name="Goldberg J."/>
            <person name="Griggs A."/>
            <person name="Gujja S."/>
            <person name="Heiman D."/>
            <person name="Hepburn T."/>
            <person name="Howarth C."/>
            <person name="Jen D."/>
            <person name="Larson L."/>
            <person name="Lewis B."/>
            <person name="Mehta T."/>
            <person name="Park D."/>
            <person name="Pearson M."/>
            <person name="Roberts A."/>
            <person name="Saif S."/>
            <person name="Shenoy N."/>
            <person name="Sisk P."/>
            <person name="Stolte C."/>
            <person name="Sykes S."/>
            <person name="Walk T."/>
            <person name="White J."/>
            <person name="Yandava C."/>
            <person name="Burger G."/>
            <person name="Gray M.W."/>
            <person name="Holland P.W.H."/>
            <person name="King N."/>
            <person name="Lang F.B.F."/>
            <person name="Roger A.J."/>
            <person name="Ruiz-Trillo I."/>
            <person name="Lander E."/>
            <person name="Nusbaum C."/>
        </authorList>
    </citation>
    <scope>NUCLEOTIDE SEQUENCE [LARGE SCALE GENOMIC DNA]</scope>
    <source>
        <strain evidence="3">ATCC 38327</strain>
    </source>
</reference>
<dbReference type="EMBL" id="GG745346">
    <property type="protein sequence ID" value="KNE65031.1"/>
    <property type="molecule type" value="Genomic_DNA"/>
</dbReference>
<gene>
    <name evidence="2" type="ORF">AMAG_10698</name>
</gene>
<proteinExistence type="predicted"/>
<dbReference type="AlphaFoldDB" id="A0A0L0SRA3"/>
<organism evidence="2 3">
    <name type="scientific">Allomyces macrogynus (strain ATCC 38327)</name>
    <name type="common">Allomyces javanicus var. macrogynus</name>
    <dbReference type="NCBI Taxonomy" id="578462"/>
    <lineage>
        <taxon>Eukaryota</taxon>
        <taxon>Fungi</taxon>
        <taxon>Fungi incertae sedis</taxon>
        <taxon>Blastocladiomycota</taxon>
        <taxon>Blastocladiomycetes</taxon>
        <taxon>Blastocladiales</taxon>
        <taxon>Blastocladiaceae</taxon>
        <taxon>Allomyces</taxon>
    </lineage>
</organism>
<keyword evidence="3" id="KW-1185">Reference proteome</keyword>
<reference evidence="2 3" key="1">
    <citation type="submission" date="2009-11" db="EMBL/GenBank/DDBJ databases">
        <title>Annotation of Allomyces macrogynus ATCC 38327.</title>
        <authorList>
            <consortium name="The Broad Institute Genome Sequencing Platform"/>
            <person name="Russ C."/>
            <person name="Cuomo C."/>
            <person name="Burger G."/>
            <person name="Gray M.W."/>
            <person name="Holland P.W.H."/>
            <person name="King N."/>
            <person name="Lang F.B.F."/>
            <person name="Roger A.J."/>
            <person name="Ruiz-Trillo I."/>
            <person name="Young S.K."/>
            <person name="Zeng Q."/>
            <person name="Gargeya S."/>
            <person name="Fitzgerald M."/>
            <person name="Haas B."/>
            <person name="Abouelleil A."/>
            <person name="Alvarado L."/>
            <person name="Arachchi H.M."/>
            <person name="Berlin A."/>
            <person name="Chapman S.B."/>
            <person name="Gearin G."/>
            <person name="Goldberg J."/>
            <person name="Griggs A."/>
            <person name="Gujja S."/>
            <person name="Hansen M."/>
            <person name="Heiman D."/>
            <person name="Howarth C."/>
            <person name="Larimer J."/>
            <person name="Lui A."/>
            <person name="MacDonald P.J.P."/>
            <person name="McCowen C."/>
            <person name="Montmayeur A."/>
            <person name="Murphy C."/>
            <person name="Neiman D."/>
            <person name="Pearson M."/>
            <person name="Priest M."/>
            <person name="Roberts A."/>
            <person name="Saif S."/>
            <person name="Shea T."/>
            <person name="Sisk P."/>
            <person name="Stolte C."/>
            <person name="Sykes S."/>
            <person name="Wortman J."/>
            <person name="Nusbaum C."/>
            <person name="Birren B."/>
        </authorList>
    </citation>
    <scope>NUCLEOTIDE SEQUENCE [LARGE SCALE GENOMIC DNA]</scope>
    <source>
        <strain evidence="2 3">ATCC 38327</strain>
    </source>
</reference>
<name>A0A0L0SRA3_ALLM3</name>
<accession>A0A0L0SRA3</accession>
<evidence type="ECO:0000313" key="3">
    <source>
        <dbReference type="Proteomes" id="UP000054350"/>
    </source>
</evidence>
<dbReference type="VEuPathDB" id="FungiDB:AMAG_10698"/>
<dbReference type="Proteomes" id="UP000054350">
    <property type="component" value="Unassembled WGS sequence"/>
</dbReference>
<keyword evidence="1" id="KW-0732">Signal</keyword>
<sequence length="154" mass="17413">MHAIRTLLLWTFLSALCWLVTATTTAIHPPPAFPHPGTFRIHHPCPPILNTSTICTTATWYLHLYPEQQFTVSRTRDLHKWEVAGVWDAVKPTALVLEPNGGGDVRVWEVVGDATEARVRVEERVKWEEQGQARVGERTMMELERVHVGDGQGK</sequence>
<feature type="chain" id="PRO_5005548186" evidence="1">
    <location>
        <begin position="23"/>
        <end position="154"/>
    </location>
</feature>
<evidence type="ECO:0000313" key="2">
    <source>
        <dbReference type="EMBL" id="KNE65031.1"/>
    </source>
</evidence>